<evidence type="ECO:0000313" key="5">
    <source>
        <dbReference type="Proteomes" id="UP000283254"/>
    </source>
</evidence>
<keyword evidence="4" id="KW-0969">Cilium</keyword>
<gene>
    <name evidence="4" type="ORF">NM04_00835</name>
</gene>
<dbReference type="Proteomes" id="UP000283254">
    <property type="component" value="Unassembled WGS sequence"/>
</dbReference>
<evidence type="ECO:0000256" key="2">
    <source>
        <dbReference type="SAM" id="MobiDB-lite"/>
    </source>
</evidence>
<dbReference type="AlphaFoldDB" id="A0A422QRG5"/>
<keyword evidence="4" id="KW-0282">Flagellum</keyword>
<dbReference type="PANTHER" id="PTHR33308">
    <property type="entry name" value="PEPTIDOGLYCAN HYDROLASE FLGJ"/>
    <property type="match status" value="1"/>
</dbReference>
<sequence length="253" mass="25812">MRHADFSIASTAPTAATSATRPTAGLGGDGDASFGRLFSELQGEVTAYIQHGDAGADSGAASSLSAEGALLRLRASGVIMGEEEQVDAATASGGAAASTPEQQAFLDSIAPWARQAADRLGVAPELVQAHAALESGWGQRPLRTADGASSHNLFGIKAGAGWNGATGDSSTTEYVNGAALKTRERFRAYPDAASAFQDYTRVLMDNPRYRGALNTGSDAQAFAQGLARGGYATDPGYAAKLARIAGGLQGSKE</sequence>
<dbReference type="EMBL" id="JSAB01000006">
    <property type="protein sequence ID" value="RNF32617.1"/>
    <property type="molecule type" value="Genomic_DNA"/>
</dbReference>
<dbReference type="Pfam" id="PF01832">
    <property type="entry name" value="Glucosaminidase"/>
    <property type="match status" value="1"/>
</dbReference>
<organism evidence="4 5">
    <name type="scientific">Massilia aurea</name>
    <dbReference type="NCBI Taxonomy" id="373040"/>
    <lineage>
        <taxon>Bacteria</taxon>
        <taxon>Pseudomonadati</taxon>
        <taxon>Pseudomonadota</taxon>
        <taxon>Betaproteobacteria</taxon>
        <taxon>Burkholderiales</taxon>
        <taxon>Oxalobacteraceae</taxon>
        <taxon>Telluria group</taxon>
        <taxon>Massilia</taxon>
    </lineage>
</organism>
<dbReference type="Gene3D" id="1.10.530.10">
    <property type="match status" value="1"/>
</dbReference>
<comment type="caution">
    <text evidence="4">The sequence shown here is derived from an EMBL/GenBank/DDBJ whole genome shotgun (WGS) entry which is preliminary data.</text>
</comment>
<dbReference type="SMART" id="SM00047">
    <property type="entry name" value="LYZ2"/>
    <property type="match status" value="1"/>
</dbReference>
<keyword evidence="1" id="KW-0378">Hydrolase</keyword>
<dbReference type="InterPro" id="IPR051056">
    <property type="entry name" value="Glycosyl_Hydrolase_73"/>
</dbReference>
<dbReference type="GO" id="GO:0071973">
    <property type="term" value="P:bacterial-type flagellum-dependent cell motility"/>
    <property type="evidence" value="ECO:0007669"/>
    <property type="project" value="TreeGrafter"/>
</dbReference>
<feature type="region of interest" description="Disordered" evidence="2">
    <location>
        <begin position="1"/>
        <end position="29"/>
    </location>
</feature>
<dbReference type="PANTHER" id="PTHR33308:SF9">
    <property type="entry name" value="PEPTIDOGLYCAN HYDROLASE FLGJ"/>
    <property type="match status" value="1"/>
</dbReference>
<dbReference type="GO" id="GO:0004040">
    <property type="term" value="F:amidase activity"/>
    <property type="evidence" value="ECO:0007669"/>
    <property type="project" value="InterPro"/>
</dbReference>
<evidence type="ECO:0000256" key="1">
    <source>
        <dbReference type="ARBA" id="ARBA00022801"/>
    </source>
</evidence>
<evidence type="ECO:0000313" key="4">
    <source>
        <dbReference type="EMBL" id="RNF32617.1"/>
    </source>
</evidence>
<dbReference type="OrthoDB" id="289937at2"/>
<dbReference type="RefSeq" id="WP_123067661.1">
    <property type="nucleotide sequence ID" value="NZ_JSAB01000006.1"/>
</dbReference>
<evidence type="ECO:0000259" key="3">
    <source>
        <dbReference type="SMART" id="SM00047"/>
    </source>
</evidence>
<dbReference type="InterPro" id="IPR002901">
    <property type="entry name" value="MGlyc_endo_b_GlcNAc-like_dom"/>
</dbReference>
<dbReference type="PRINTS" id="PR01002">
    <property type="entry name" value="FLGFLGJ"/>
</dbReference>
<protein>
    <submittedName>
        <fullName evidence="4">Flagellar rod assembly protein FlgJ</fullName>
    </submittedName>
</protein>
<reference evidence="4" key="1">
    <citation type="submission" date="2014-10" db="EMBL/GenBank/DDBJ databases">
        <title>Massilia sp. genome.</title>
        <authorList>
            <person name="Xu B."/>
            <person name="Dai L."/>
            <person name="Huang Z."/>
        </authorList>
    </citation>
    <scope>NUCLEOTIDE SEQUENCE [LARGE SCALE GENOMIC DNA]</scope>
    <source>
        <strain evidence="4">CFS-1</strain>
    </source>
</reference>
<feature type="domain" description="Mannosyl-glycoprotein endo-beta-N-acetylglucosamidase-like" evidence="3">
    <location>
        <begin position="94"/>
        <end position="253"/>
    </location>
</feature>
<proteinExistence type="predicted"/>
<keyword evidence="5" id="KW-1185">Reference proteome</keyword>
<keyword evidence="4" id="KW-0966">Cell projection</keyword>
<dbReference type="Gene3D" id="2.10.70.40">
    <property type="entry name" value="peptidoglycan hydrolase"/>
    <property type="match status" value="1"/>
</dbReference>
<feature type="compositionally biased region" description="Low complexity" evidence="2">
    <location>
        <begin position="9"/>
        <end position="24"/>
    </location>
</feature>
<accession>A0A422QRG5</accession>
<name>A0A422QRG5_9BURK</name>